<dbReference type="InterPro" id="IPR036477">
    <property type="entry name" value="Formyl_transf_N_sf"/>
</dbReference>
<dbReference type="Gene3D" id="3.30.300.30">
    <property type="match status" value="1"/>
</dbReference>
<dbReference type="InterPro" id="IPR000873">
    <property type="entry name" value="AMP-dep_synth/lig_dom"/>
</dbReference>
<keyword evidence="5" id="KW-1185">Reference proteome</keyword>
<dbReference type="CDD" id="cd12117">
    <property type="entry name" value="A_NRPS_Srf_like"/>
    <property type="match status" value="1"/>
</dbReference>
<dbReference type="Gene3D" id="3.40.50.720">
    <property type="entry name" value="NAD(P)-binding Rossmann-like Domain"/>
    <property type="match status" value="1"/>
</dbReference>
<dbReference type="RefSeq" id="WP_006869447.1">
    <property type="nucleotide sequence ID" value="NZ_JH413798.1"/>
</dbReference>
<dbReference type="EMBL" id="JH413798">
    <property type="protein sequence ID" value="EHL32510.1"/>
    <property type="molecule type" value="Genomic_DNA"/>
</dbReference>
<dbReference type="CDD" id="cd08700">
    <property type="entry name" value="FMT_C_OzmH_like"/>
    <property type="match status" value="1"/>
</dbReference>
<dbReference type="FunCoup" id="G9EJV0">
    <property type="interactions" value="61"/>
</dbReference>
<evidence type="ECO:0000259" key="3">
    <source>
        <dbReference type="PROSITE" id="PS50075"/>
    </source>
</evidence>
<protein>
    <recommendedName>
        <fullName evidence="3">Carrier domain-containing protein</fullName>
    </recommendedName>
</protein>
<dbReference type="Pfam" id="PF13193">
    <property type="entry name" value="AMP-binding_C"/>
    <property type="match status" value="1"/>
</dbReference>
<dbReference type="InterPro" id="IPR025110">
    <property type="entry name" value="AMP-bd_C"/>
</dbReference>
<dbReference type="Gene3D" id="1.10.1200.10">
    <property type="entry name" value="ACP-like"/>
    <property type="match status" value="1"/>
</dbReference>
<dbReference type="NCBIfam" id="TIGR01733">
    <property type="entry name" value="AA-adenyl-dom"/>
    <property type="match status" value="1"/>
</dbReference>
<dbReference type="InterPro" id="IPR013120">
    <property type="entry name" value="FAR_NAD-bd"/>
</dbReference>
<dbReference type="InterPro" id="IPR020459">
    <property type="entry name" value="AMP-binding"/>
</dbReference>
<dbReference type="InterPro" id="IPR011034">
    <property type="entry name" value="Formyl_transferase-like_C_sf"/>
</dbReference>
<dbReference type="SUPFAM" id="SSF53328">
    <property type="entry name" value="Formyltransferase"/>
    <property type="match status" value="1"/>
</dbReference>
<dbReference type="Pfam" id="PF00550">
    <property type="entry name" value="PP-binding"/>
    <property type="match status" value="1"/>
</dbReference>
<dbReference type="InterPro" id="IPR036291">
    <property type="entry name" value="NAD(P)-bd_dom_sf"/>
</dbReference>
<sequence>MKKELFNCYLIGDDQLVLECAEIILSYNHLILGIISSFPAAEQFAAHKKIPHFKKFSDAHPVLSITAFDYLFSIVNGVILPASLLQQANCLAINYHNSPLPKYAGLHAPSWAILNNESSHGVTWHTMVEEIDAGDILKQAFIEIEPDETGLSLSVKCYQEALNTFKELIYDLTWQQLAAIPQNLKQRSYFDYYKKPRHGGWISWHESAETIERMCRALNLGHHYHNRLGLPKFNLGTDFFLVTQARMIAVHSNAAPGTLLKLTADYWQVATKNQIIQLEQLIPIHTNALSTLSEIAHHYDLTVGSSLSSEAELSLLEYEYIAEMYAIHELFWVRQVKHFNPAMLPFQALAVPKDNSLECLVSFDVAELFLSSDSEYVDKQDYLILAALFIYLCRLGNNGRFGLGFSHPKLHQLPEKIAPLFSKIVPFSLPIDEQLTVEELVVDFFKQVSLIDKHLSFANDIYYRYPELSATIESFYPIAVIFGNEKELRKQIHELNASIIISISHNYKIQWYSRDNCSDLRRIIENSVQHLPILLREMLARPTCTILKLPLLSPQEQEQLIVTWNQTQTPYPRNKNVVTLFGEQVQKNPAKIALVSEGKALSYRELQKQANQLAYQLQKEGVFPGSHIAICTDQKIDLIIGLIAVLTLGAAYIPIDINYPANHIQFILSDSNATLVLTSEAIKHKIQICCANQAVPLLILDQLISNPLPKTPFDFNVSIRPDDLAYIIYTSGTTGKPKGVMVAHKGINRLVKNTNYIKITAKDRMAHAASIGFDAATFEIWGALLNGATLIAVPHTALLNVSQFSEFLLEQKISILWLTSALFNEYAFANPAMFRMLTYLLVGGDVLNAERIMSVLYAEQGAPKYMLNGYGPTENTTFTTCYPISPKKEGYLSIPIGKPIANTTVYILDKELQPVPVGAPGELYTGGDGVALGYLNRPELTAAKFIPDLYNDNEGLLYKTGDMVRWMPDGTIDYLGRYDNQIKIRGFRVELEAIYTVLLHHDAMNQCAVRIVENERQQKFIAAYIILNDETAIIDIQRYMAEHLPQYMIPSFFIKIDKIPLTLNGKVDFAQLPPPNFSFHTLHANYIAPHTQTEKSVEKIWCALFALDQIGIHDSFFDLGGHSLMMTQLVLKIKEHVHYDLPLQQFLDTPTIAHLAHLIDKNRIPELKTSSLMQHWHFDTELNLIFLPKKTQPFNATPQAVLLTGANGFLGSSLLYQLYHLTSATIYCLIRGKDAEEVKHKWEHTLNYYAPQFKDDPRIRLLAGDLEKAYLGLSMEQFMVLAETIDIIYHNGAAVNHLYSYELLRAANVLSVKELLKLATMKKPIPIHYVSTLSAAGNYTDNVNTIIEDFIYTHPNPPPGDGYSQTKWIAEQLLAKAHQQQFPIKIYRPGWILGHSTSGIIAPEKNHLLMLIKGCLQLGFAPDWDIELDILPVEYVSQMIVKTSLNKKIPYNVFNLINPNKLAWNDLMTYLKQRGYRLSLCSPKKWRELLAKDATPENALYSLITLYINQNDNDWMDNLKKIAAANNQNTLHAFKENKMKFPLIDQHMLTTYFNYLEKTGFLDMD</sequence>
<proteinExistence type="predicted"/>
<reference evidence="4 5" key="1">
    <citation type="journal article" date="2011" name="BMC Genomics">
        <title>Insight into cross-talk between intra-amoebal pathogens.</title>
        <authorList>
            <person name="Gimenez G."/>
            <person name="Bertelli C."/>
            <person name="Moliner C."/>
            <person name="Robert C."/>
            <person name="Raoult D."/>
            <person name="Fournier P.E."/>
            <person name="Greub G."/>
        </authorList>
    </citation>
    <scope>NUCLEOTIDE SEQUENCE [LARGE SCALE GENOMIC DNA]</scope>
    <source>
        <strain evidence="4 5">LLAP12</strain>
    </source>
</reference>
<dbReference type="InterPro" id="IPR036736">
    <property type="entry name" value="ACP-like_sf"/>
</dbReference>
<dbReference type="SUPFAM" id="SSF51735">
    <property type="entry name" value="NAD(P)-binding Rossmann-fold domains"/>
    <property type="match status" value="1"/>
</dbReference>
<dbReference type="NCBIfam" id="TIGR01746">
    <property type="entry name" value="Thioester-redct"/>
    <property type="match status" value="1"/>
</dbReference>
<dbReference type="Pfam" id="PF07993">
    <property type="entry name" value="NAD_binding_4"/>
    <property type="match status" value="1"/>
</dbReference>
<dbReference type="Gene3D" id="2.30.38.10">
    <property type="entry name" value="Luciferase, Domain 3"/>
    <property type="match status" value="1"/>
</dbReference>
<keyword evidence="1" id="KW-0596">Phosphopantetheine</keyword>
<evidence type="ECO:0000313" key="5">
    <source>
        <dbReference type="Proteomes" id="UP000002770"/>
    </source>
</evidence>
<dbReference type="SUPFAM" id="SSF50486">
    <property type="entry name" value="FMT C-terminal domain-like"/>
    <property type="match status" value="1"/>
</dbReference>
<feature type="domain" description="Carrier" evidence="3">
    <location>
        <begin position="1088"/>
        <end position="1163"/>
    </location>
</feature>
<dbReference type="SUPFAM" id="SSF47336">
    <property type="entry name" value="ACP-like"/>
    <property type="match status" value="1"/>
</dbReference>
<keyword evidence="2" id="KW-0597">Phosphoprotein</keyword>
<dbReference type="Pfam" id="PF02911">
    <property type="entry name" value="Formyl_trans_C"/>
    <property type="match status" value="1"/>
</dbReference>
<dbReference type="PRINTS" id="PR00154">
    <property type="entry name" value="AMPBINDING"/>
</dbReference>
<dbReference type="InterPro" id="IPR020845">
    <property type="entry name" value="AMP-binding_CS"/>
</dbReference>
<dbReference type="PROSITE" id="PS00455">
    <property type="entry name" value="AMP_BINDING"/>
    <property type="match status" value="1"/>
</dbReference>
<dbReference type="STRING" id="658187.LDG_5466"/>
<dbReference type="PANTHER" id="PTHR44845:SF6">
    <property type="entry name" value="BETA-ALANINE-ACTIVATING ENZYME"/>
    <property type="match status" value="1"/>
</dbReference>
<dbReference type="InParanoid" id="G9EJV0"/>
<dbReference type="FunFam" id="2.30.38.10:FF:000001">
    <property type="entry name" value="Non-ribosomal peptide synthetase PvdI"/>
    <property type="match status" value="1"/>
</dbReference>
<organism evidence="4 5">
    <name type="scientific">Legionella drancourtii LLAP12</name>
    <dbReference type="NCBI Taxonomy" id="658187"/>
    <lineage>
        <taxon>Bacteria</taxon>
        <taxon>Pseudomonadati</taxon>
        <taxon>Pseudomonadota</taxon>
        <taxon>Gammaproteobacteria</taxon>
        <taxon>Legionellales</taxon>
        <taxon>Legionellaceae</taxon>
        <taxon>Legionella</taxon>
    </lineage>
</organism>
<name>G9EJV0_9GAMM</name>
<evidence type="ECO:0000313" key="4">
    <source>
        <dbReference type="EMBL" id="EHL32510.1"/>
    </source>
</evidence>
<dbReference type="Gene3D" id="3.30.559.30">
    <property type="entry name" value="Nonribosomal peptide synthetase, condensation domain"/>
    <property type="match status" value="1"/>
</dbReference>
<dbReference type="GO" id="GO:0003824">
    <property type="term" value="F:catalytic activity"/>
    <property type="evidence" value="ECO:0007669"/>
    <property type="project" value="InterPro"/>
</dbReference>
<dbReference type="InterPro" id="IPR010071">
    <property type="entry name" value="AA_adenyl_dom"/>
</dbReference>
<dbReference type="FunFam" id="3.40.50.980:FF:000001">
    <property type="entry name" value="Non-ribosomal peptide synthetase"/>
    <property type="match status" value="1"/>
</dbReference>
<dbReference type="Pfam" id="PF00551">
    <property type="entry name" value="Formyl_trans_N"/>
    <property type="match status" value="1"/>
</dbReference>
<dbReference type="InterPro" id="IPR045851">
    <property type="entry name" value="AMP-bd_C_sf"/>
</dbReference>
<dbReference type="Gene3D" id="3.40.50.12230">
    <property type="match status" value="1"/>
</dbReference>
<dbReference type="Pfam" id="PF00501">
    <property type="entry name" value="AMP-binding"/>
    <property type="match status" value="1"/>
</dbReference>
<dbReference type="HOGENOM" id="CLU_245707_0_0_6"/>
<dbReference type="InterPro" id="IPR002376">
    <property type="entry name" value="Formyl_transf_N"/>
</dbReference>
<dbReference type="Proteomes" id="UP000002770">
    <property type="component" value="Unassembled WGS sequence"/>
</dbReference>
<accession>G9EJV0</accession>
<gene>
    <name evidence="4" type="ORF">LDG_5466</name>
</gene>
<dbReference type="CDD" id="cd05235">
    <property type="entry name" value="SDR_e1"/>
    <property type="match status" value="1"/>
</dbReference>
<dbReference type="eggNOG" id="COG1020">
    <property type="taxonomic scope" value="Bacteria"/>
</dbReference>
<dbReference type="OrthoDB" id="9757559at2"/>
<dbReference type="PROSITE" id="PS50075">
    <property type="entry name" value="CARRIER"/>
    <property type="match status" value="1"/>
</dbReference>
<dbReference type="InterPro" id="IPR010080">
    <property type="entry name" value="Thioester_reductase-like_dom"/>
</dbReference>
<dbReference type="SUPFAM" id="SSF56801">
    <property type="entry name" value="Acetyl-CoA synthetase-like"/>
    <property type="match status" value="1"/>
</dbReference>
<evidence type="ECO:0000256" key="2">
    <source>
        <dbReference type="ARBA" id="ARBA00022553"/>
    </source>
</evidence>
<dbReference type="Gene3D" id="3.40.50.980">
    <property type="match status" value="2"/>
</dbReference>
<dbReference type="PANTHER" id="PTHR44845">
    <property type="entry name" value="CARRIER DOMAIN-CONTAINING PROTEIN"/>
    <property type="match status" value="1"/>
</dbReference>
<dbReference type="InterPro" id="IPR005793">
    <property type="entry name" value="Formyl_trans_C"/>
</dbReference>
<evidence type="ECO:0000256" key="1">
    <source>
        <dbReference type="ARBA" id="ARBA00022450"/>
    </source>
</evidence>
<dbReference type="InterPro" id="IPR009081">
    <property type="entry name" value="PP-bd_ACP"/>
</dbReference>